<name>A0A4Y4B0Z1_9FLAO</name>
<dbReference type="PANTHER" id="PTHR11092:SF0">
    <property type="entry name" value="EPIMERASE FAMILY PROTEIN SDR39U1"/>
    <property type="match status" value="1"/>
</dbReference>
<dbReference type="EMBL" id="BJNP01000032">
    <property type="protein sequence ID" value="GEC73052.1"/>
    <property type="molecule type" value="Genomic_DNA"/>
</dbReference>
<sequence length="304" mass="33958">MRKNIVITGGTGFVGRHLTKLLVANGFSVSIMSRTKKVNTENVFYYTWDVEKQTMEEEAVQKADYIIHLAGANIAGKPWTDKRKNEIVSSREQTAQLIYDTLQKTNTQLEAFVSASAVGIYGAMNGQAICHEDMQPANDFLGLTCQKWEVAADAFEKLGIRTVKIRTGLVMGENDGFLKKLAPVFKFKLGAALGSGKQYMPWIHIDDLCRIYLEAIQNPEMRGAYNAAVSDDTTNESFSKVLAKVYGYKLWLPNVPSFLIKLVLGEMSKLLLTGRRVSDAKIKKLGFQFKHTNLEATLRDCLSL</sequence>
<dbReference type="InterPro" id="IPR036291">
    <property type="entry name" value="NAD(P)-bd_dom_sf"/>
</dbReference>
<gene>
    <name evidence="4" type="ORF">FFL01_25910</name>
</gene>
<feature type="domain" description="NAD-dependent epimerase/dehydratase" evidence="2">
    <location>
        <begin position="5"/>
        <end position="226"/>
    </location>
</feature>
<dbReference type="InterPro" id="IPR013549">
    <property type="entry name" value="DUF1731"/>
</dbReference>
<evidence type="ECO:0000313" key="5">
    <source>
        <dbReference type="Proteomes" id="UP000316775"/>
    </source>
</evidence>
<feature type="domain" description="DUF1731" evidence="3">
    <location>
        <begin position="255"/>
        <end position="300"/>
    </location>
</feature>
<dbReference type="Pfam" id="PF08338">
    <property type="entry name" value="DUF1731"/>
    <property type="match status" value="1"/>
</dbReference>
<reference evidence="4 5" key="1">
    <citation type="submission" date="2019-06" db="EMBL/GenBank/DDBJ databases">
        <title>Whole genome shotgun sequence of Flavobacterium flevense NBRC 14960.</title>
        <authorList>
            <person name="Hosoyama A."/>
            <person name="Uohara A."/>
            <person name="Ohji S."/>
            <person name="Ichikawa N."/>
        </authorList>
    </citation>
    <scope>NUCLEOTIDE SEQUENCE [LARGE SCALE GENOMIC DNA]</scope>
    <source>
        <strain evidence="4 5">NBRC 14960</strain>
    </source>
</reference>
<evidence type="ECO:0000256" key="1">
    <source>
        <dbReference type="ARBA" id="ARBA00009353"/>
    </source>
</evidence>
<dbReference type="OrthoDB" id="9801773at2"/>
<evidence type="ECO:0000313" key="4">
    <source>
        <dbReference type="EMBL" id="GEC73052.1"/>
    </source>
</evidence>
<protein>
    <submittedName>
        <fullName evidence="4">NAD-dependent epimerase</fullName>
    </submittedName>
</protein>
<dbReference type="SUPFAM" id="SSF51735">
    <property type="entry name" value="NAD(P)-binding Rossmann-fold domains"/>
    <property type="match status" value="1"/>
</dbReference>
<dbReference type="STRING" id="983.SAMN05443543_10937"/>
<dbReference type="InterPro" id="IPR010099">
    <property type="entry name" value="SDR39U1"/>
</dbReference>
<comment type="caution">
    <text evidence="4">The sequence shown here is derived from an EMBL/GenBank/DDBJ whole genome shotgun (WGS) entry which is preliminary data.</text>
</comment>
<dbReference type="RefSeq" id="WP_073246203.1">
    <property type="nucleotide sequence ID" value="NZ_BJNP01000032.1"/>
</dbReference>
<dbReference type="Proteomes" id="UP000316775">
    <property type="component" value="Unassembled WGS sequence"/>
</dbReference>
<dbReference type="Pfam" id="PF01370">
    <property type="entry name" value="Epimerase"/>
    <property type="match status" value="1"/>
</dbReference>
<proteinExistence type="inferred from homology"/>
<accession>A0A4Y4B0Z1</accession>
<dbReference type="Gene3D" id="3.40.50.720">
    <property type="entry name" value="NAD(P)-binding Rossmann-like Domain"/>
    <property type="match status" value="1"/>
</dbReference>
<dbReference type="AlphaFoldDB" id="A0A4Y4B0Z1"/>
<dbReference type="NCBIfam" id="TIGR01777">
    <property type="entry name" value="yfcH"/>
    <property type="match status" value="1"/>
</dbReference>
<keyword evidence="5" id="KW-1185">Reference proteome</keyword>
<evidence type="ECO:0000259" key="3">
    <source>
        <dbReference type="Pfam" id="PF08338"/>
    </source>
</evidence>
<dbReference type="PANTHER" id="PTHR11092">
    <property type="entry name" value="SUGAR NUCLEOTIDE EPIMERASE RELATED"/>
    <property type="match status" value="1"/>
</dbReference>
<evidence type="ECO:0000259" key="2">
    <source>
        <dbReference type="Pfam" id="PF01370"/>
    </source>
</evidence>
<dbReference type="InterPro" id="IPR001509">
    <property type="entry name" value="Epimerase_deHydtase"/>
</dbReference>
<comment type="similarity">
    <text evidence="1">Belongs to the NAD(P)-dependent epimerase/dehydratase family. SDR39U1 subfamily.</text>
</comment>
<organism evidence="4 5">
    <name type="scientific">Flavobacterium flevense</name>
    <dbReference type="NCBI Taxonomy" id="983"/>
    <lineage>
        <taxon>Bacteria</taxon>
        <taxon>Pseudomonadati</taxon>
        <taxon>Bacteroidota</taxon>
        <taxon>Flavobacteriia</taxon>
        <taxon>Flavobacteriales</taxon>
        <taxon>Flavobacteriaceae</taxon>
        <taxon>Flavobacterium</taxon>
    </lineage>
</organism>